<keyword evidence="4" id="KW-1185">Reference proteome</keyword>
<dbReference type="OMA" id="FKHTDQE"/>
<dbReference type="Gene3D" id="3.10.129.10">
    <property type="entry name" value="Hotdog Thioesterase"/>
    <property type="match status" value="1"/>
</dbReference>
<protein>
    <submittedName>
        <fullName evidence="3">Uncharacterized protein</fullName>
    </submittedName>
</protein>
<dbReference type="HOGENOM" id="CLU_040078_0_0_1"/>
<evidence type="ECO:0000259" key="2">
    <source>
        <dbReference type="Pfam" id="PF22622"/>
    </source>
</evidence>
<proteinExistence type="predicted"/>
<evidence type="ECO:0000313" key="4">
    <source>
        <dbReference type="Proteomes" id="UP000001514"/>
    </source>
</evidence>
<dbReference type="InterPro" id="IPR029069">
    <property type="entry name" value="HotDog_dom_sf"/>
</dbReference>
<dbReference type="SUPFAM" id="SSF54637">
    <property type="entry name" value="Thioesterase/thiol ester dehydrase-isomerase"/>
    <property type="match status" value="2"/>
</dbReference>
<dbReference type="GO" id="GO:0005777">
    <property type="term" value="C:peroxisome"/>
    <property type="evidence" value="ECO:0000318"/>
    <property type="project" value="GO_Central"/>
</dbReference>
<dbReference type="Pfam" id="PF01575">
    <property type="entry name" value="MaoC_dehydratas"/>
    <property type="match status" value="1"/>
</dbReference>
<dbReference type="Gramene" id="EFJ22644">
    <property type="protein sequence ID" value="EFJ22644"/>
    <property type="gene ID" value="SELMODRAFT_175507"/>
</dbReference>
<dbReference type="EMBL" id="GL377595">
    <property type="protein sequence ID" value="EFJ22644.1"/>
    <property type="molecule type" value="Genomic_DNA"/>
</dbReference>
<feature type="domain" description="MaoC-like" evidence="1">
    <location>
        <begin position="196"/>
        <end position="307"/>
    </location>
</feature>
<dbReference type="CDD" id="cd03448">
    <property type="entry name" value="HDE_HSD"/>
    <property type="match status" value="1"/>
</dbReference>
<sequence>MGMEERRHPIPPIVAEEVLTHRFPEDDLSYTEKDVALYALGVGAAAVDPIDPVELSYVYHPNGQKFIKVLPTFSVLFNNRLVGTFGDIRGLNFDPKLLLHGEQYVEIYKPLPTSARVRSSKRISGLHDKGKAALIEMELLHRDIDTGELLCLQRTLAFLRGAGGFSAGPGNPFSFSSRTSSQFPAISFNEKEFDATPPDFEFEDQIRPNQALLYRLSGDMNPLHSDPKFAADAGFQRPILHGLCTLGYAVRAIIRCCCDGDPTRIATISSRFLHHVYPGETLVTLMKKEQGESSQISFKCKVKERGKVVLSGTVFLRNNTIHHSKL</sequence>
<evidence type="ECO:0000259" key="1">
    <source>
        <dbReference type="Pfam" id="PF01575"/>
    </source>
</evidence>
<dbReference type="GO" id="GO:0004300">
    <property type="term" value="F:enoyl-CoA hydratase activity"/>
    <property type="evidence" value="ECO:0000318"/>
    <property type="project" value="GO_Central"/>
</dbReference>
<dbReference type="STRING" id="88036.D8RYW5"/>
<gene>
    <name evidence="3" type="ORF">SELMODRAFT_175507</name>
</gene>
<dbReference type="KEGG" id="smo:SELMODRAFT_175507"/>
<organism evidence="4">
    <name type="scientific">Selaginella moellendorffii</name>
    <name type="common">Spikemoss</name>
    <dbReference type="NCBI Taxonomy" id="88036"/>
    <lineage>
        <taxon>Eukaryota</taxon>
        <taxon>Viridiplantae</taxon>
        <taxon>Streptophyta</taxon>
        <taxon>Embryophyta</taxon>
        <taxon>Tracheophyta</taxon>
        <taxon>Lycopodiopsida</taxon>
        <taxon>Selaginellales</taxon>
        <taxon>Selaginellaceae</taxon>
        <taxon>Selaginella</taxon>
    </lineage>
</organism>
<dbReference type="Pfam" id="PF22622">
    <property type="entry name" value="MFE-2_hydrat-2_N"/>
    <property type="match status" value="1"/>
</dbReference>
<feature type="domain" description="Peroxisomal multifunctional enzyme type 2-like N-terminal" evidence="2">
    <location>
        <begin position="29"/>
        <end position="161"/>
    </location>
</feature>
<dbReference type="PANTHER" id="PTHR13078:SF56">
    <property type="entry name" value="PEROXISOMAL MULTIFUNCTIONAL ENZYME TYPE 2"/>
    <property type="match status" value="1"/>
</dbReference>
<dbReference type="InterPro" id="IPR054357">
    <property type="entry name" value="MFE-2_N"/>
</dbReference>
<dbReference type="AlphaFoldDB" id="D8RYW5"/>
<dbReference type="GO" id="GO:0006635">
    <property type="term" value="P:fatty acid beta-oxidation"/>
    <property type="evidence" value="ECO:0000318"/>
    <property type="project" value="GO_Central"/>
</dbReference>
<dbReference type="InParanoid" id="D8RYW5"/>
<reference evidence="3 4" key="1">
    <citation type="journal article" date="2011" name="Science">
        <title>The Selaginella genome identifies genetic changes associated with the evolution of vascular plants.</title>
        <authorList>
            <person name="Banks J.A."/>
            <person name="Nishiyama T."/>
            <person name="Hasebe M."/>
            <person name="Bowman J.L."/>
            <person name="Gribskov M."/>
            <person name="dePamphilis C."/>
            <person name="Albert V.A."/>
            <person name="Aono N."/>
            <person name="Aoyama T."/>
            <person name="Ambrose B.A."/>
            <person name="Ashton N.W."/>
            <person name="Axtell M.J."/>
            <person name="Barker E."/>
            <person name="Barker M.S."/>
            <person name="Bennetzen J.L."/>
            <person name="Bonawitz N.D."/>
            <person name="Chapple C."/>
            <person name="Cheng C."/>
            <person name="Correa L.G."/>
            <person name="Dacre M."/>
            <person name="DeBarry J."/>
            <person name="Dreyer I."/>
            <person name="Elias M."/>
            <person name="Engstrom E.M."/>
            <person name="Estelle M."/>
            <person name="Feng L."/>
            <person name="Finet C."/>
            <person name="Floyd S.K."/>
            <person name="Frommer W.B."/>
            <person name="Fujita T."/>
            <person name="Gramzow L."/>
            <person name="Gutensohn M."/>
            <person name="Harholt J."/>
            <person name="Hattori M."/>
            <person name="Heyl A."/>
            <person name="Hirai T."/>
            <person name="Hiwatashi Y."/>
            <person name="Ishikawa M."/>
            <person name="Iwata M."/>
            <person name="Karol K.G."/>
            <person name="Koehler B."/>
            <person name="Kolukisaoglu U."/>
            <person name="Kubo M."/>
            <person name="Kurata T."/>
            <person name="Lalonde S."/>
            <person name="Li K."/>
            <person name="Li Y."/>
            <person name="Litt A."/>
            <person name="Lyons E."/>
            <person name="Manning G."/>
            <person name="Maruyama T."/>
            <person name="Michael T.P."/>
            <person name="Mikami K."/>
            <person name="Miyazaki S."/>
            <person name="Morinaga S."/>
            <person name="Murata T."/>
            <person name="Mueller-Roeber B."/>
            <person name="Nelson D.R."/>
            <person name="Obara M."/>
            <person name="Oguri Y."/>
            <person name="Olmstead R.G."/>
            <person name="Onodera N."/>
            <person name="Petersen B.L."/>
            <person name="Pils B."/>
            <person name="Prigge M."/>
            <person name="Rensing S.A."/>
            <person name="Riano-Pachon D.M."/>
            <person name="Roberts A.W."/>
            <person name="Sato Y."/>
            <person name="Scheller H.V."/>
            <person name="Schulz B."/>
            <person name="Schulz C."/>
            <person name="Shakirov E.V."/>
            <person name="Shibagaki N."/>
            <person name="Shinohara N."/>
            <person name="Shippen D.E."/>
            <person name="Soerensen I."/>
            <person name="Sotooka R."/>
            <person name="Sugimoto N."/>
            <person name="Sugita M."/>
            <person name="Sumikawa N."/>
            <person name="Tanurdzic M."/>
            <person name="Theissen G."/>
            <person name="Ulvskov P."/>
            <person name="Wakazuki S."/>
            <person name="Weng J.K."/>
            <person name="Willats W.W."/>
            <person name="Wipf D."/>
            <person name="Wolf P.G."/>
            <person name="Yang L."/>
            <person name="Zimmer A.D."/>
            <person name="Zhu Q."/>
            <person name="Mitros T."/>
            <person name="Hellsten U."/>
            <person name="Loque D."/>
            <person name="Otillar R."/>
            <person name="Salamov A."/>
            <person name="Schmutz J."/>
            <person name="Shapiro H."/>
            <person name="Lindquist E."/>
            <person name="Lucas S."/>
            <person name="Rokhsar D."/>
            <person name="Grigoriev I.V."/>
        </authorList>
    </citation>
    <scope>NUCLEOTIDE SEQUENCE [LARGE SCALE GENOMIC DNA]</scope>
</reference>
<dbReference type="Proteomes" id="UP000001514">
    <property type="component" value="Unassembled WGS sequence"/>
</dbReference>
<accession>D8RYW5</accession>
<dbReference type="eggNOG" id="KOG1206">
    <property type="taxonomic scope" value="Eukaryota"/>
</dbReference>
<dbReference type="GO" id="GO:0044594">
    <property type="term" value="F:17-beta-hydroxysteroid dehydrogenase (NAD+) activity"/>
    <property type="evidence" value="ECO:0000318"/>
    <property type="project" value="GO_Central"/>
</dbReference>
<evidence type="ECO:0000313" key="3">
    <source>
        <dbReference type="EMBL" id="EFJ22644.1"/>
    </source>
</evidence>
<dbReference type="FunCoup" id="D8RYW5">
    <property type="interactions" value="1907"/>
</dbReference>
<name>D8RYW5_SELML</name>
<dbReference type="InterPro" id="IPR002539">
    <property type="entry name" value="MaoC-like_dom"/>
</dbReference>
<dbReference type="OrthoDB" id="60204at2759"/>
<dbReference type="PANTHER" id="PTHR13078">
    <property type="entry name" value="PEROXISOMAL MULTIFUNCTIONAL ENZYME TYPE 2-RELATED"/>
    <property type="match status" value="1"/>
</dbReference>
<dbReference type="GO" id="GO:0003857">
    <property type="term" value="F:(3S)-3-hydroxyacyl-CoA dehydrogenase (NAD+) activity"/>
    <property type="evidence" value="ECO:0000318"/>
    <property type="project" value="GO_Central"/>
</dbReference>